<proteinExistence type="predicted"/>
<dbReference type="EMBL" id="JACIDS010000005">
    <property type="protein sequence ID" value="MBB3932731.1"/>
    <property type="molecule type" value="Genomic_DNA"/>
</dbReference>
<dbReference type="RefSeq" id="WP_183400403.1">
    <property type="nucleotide sequence ID" value="NZ_JACIDS010000005.1"/>
</dbReference>
<dbReference type="AlphaFoldDB" id="A0A840AVB4"/>
<evidence type="ECO:0000313" key="1">
    <source>
        <dbReference type="EMBL" id="MBB3932731.1"/>
    </source>
</evidence>
<comment type="caution">
    <text evidence="1">The sequence shown here is derived from an EMBL/GenBank/DDBJ whole genome shotgun (WGS) entry which is preliminary data.</text>
</comment>
<reference evidence="1 2" key="1">
    <citation type="submission" date="2020-08" db="EMBL/GenBank/DDBJ databases">
        <title>Genomic Encyclopedia of Type Strains, Phase IV (KMG-IV): sequencing the most valuable type-strain genomes for metagenomic binning, comparative biology and taxonomic classification.</title>
        <authorList>
            <person name="Goeker M."/>
        </authorList>
    </citation>
    <scope>NUCLEOTIDE SEQUENCE [LARGE SCALE GENOMIC DNA]</scope>
    <source>
        <strain evidence="1 2">DSM 25966</strain>
    </source>
</reference>
<dbReference type="SUPFAM" id="SSF144064">
    <property type="entry name" value="Heme iron utilization protein-like"/>
    <property type="match status" value="1"/>
</dbReference>
<protein>
    <submittedName>
        <fullName evidence="1">Putative heme degradation protein</fullName>
    </submittedName>
</protein>
<name>A0A840AVB4_9HYPH</name>
<keyword evidence="2" id="KW-1185">Reference proteome</keyword>
<gene>
    <name evidence="1" type="ORF">GGR25_003795</name>
</gene>
<accession>A0A840AVB4</accession>
<sequence length="242" mass="25647">MTEPVSYRQSLPLEPLAILSRAAAMGRTLVGVRWAGALLERIGVFDGIHAEGGQLVAHGPSHMTRLDPAAIVAIVADRSETPHDTVLAYVDFLGADGHSIIKVTAMDGIEHFDAALAGIPRSPLPYQSPIERSSVPVDPSDPGALPFKAAAASGETITLSLTRPGAFQSWTGPITRLHFGHNYINILQDMVHLHLRGQQIASWQVERSNGRALWSSVGTDGAAFGLRIEGPEAAFADAAVPA</sequence>
<dbReference type="Proteomes" id="UP000553963">
    <property type="component" value="Unassembled WGS sequence"/>
</dbReference>
<evidence type="ECO:0000313" key="2">
    <source>
        <dbReference type="Proteomes" id="UP000553963"/>
    </source>
</evidence>
<dbReference type="Gene3D" id="3.40.1570.10">
    <property type="entry name" value="HemS/ChuS/ChuX like domains"/>
    <property type="match status" value="1"/>
</dbReference>
<dbReference type="InterPro" id="IPR053733">
    <property type="entry name" value="Heme_Transport_Util_sf"/>
</dbReference>
<organism evidence="1 2">
    <name type="scientific">Kaistia hirudinis</name>
    <dbReference type="NCBI Taxonomy" id="1293440"/>
    <lineage>
        <taxon>Bacteria</taxon>
        <taxon>Pseudomonadati</taxon>
        <taxon>Pseudomonadota</taxon>
        <taxon>Alphaproteobacteria</taxon>
        <taxon>Hyphomicrobiales</taxon>
        <taxon>Kaistiaceae</taxon>
        <taxon>Kaistia</taxon>
    </lineage>
</organism>